<dbReference type="EMBL" id="GBXM01033741">
    <property type="protein sequence ID" value="JAH74836.1"/>
    <property type="molecule type" value="Transcribed_RNA"/>
</dbReference>
<sequence length="27" mass="3049">MPVLDAVWYSLHLRSICRAGVGRTVTF</sequence>
<accession>A0A0E9V9Z7</accession>
<dbReference type="AlphaFoldDB" id="A0A0E9V9Z7"/>
<reference evidence="1" key="2">
    <citation type="journal article" date="2015" name="Fish Shellfish Immunol.">
        <title>Early steps in the European eel (Anguilla anguilla)-Vibrio vulnificus interaction in the gills: Role of the RtxA13 toxin.</title>
        <authorList>
            <person name="Callol A."/>
            <person name="Pajuelo D."/>
            <person name="Ebbesson L."/>
            <person name="Teles M."/>
            <person name="MacKenzie S."/>
            <person name="Amaro C."/>
        </authorList>
    </citation>
    <scope>NUCLEOTIDE SEQUENCE</scope>
</reference>
<organism evidence="1">
    <name type="scientific">Anguilla anguilla</name>
    <name type="common">European freshwater eel</name>
    <name type="synonym">Muraena anguilla</name>
    <dbReference type="NCBI Taxonomy" id="7936"/>
    <lineage>
        <taxon>Eukaryota</taxon>
        <taxon>Metazoa</taxon>
        <taxon>Chordata</taxon>
        <taxon>Craniata</taxon>
        <taxon>Vertebrata</taxon>
        <taxon>Euteleostomi</taxon>
        <taxon>Actinopterygii</taxon>
        <taxon>Neopterygii</taxon>
        <taxon>Teleostei</taxon>
        <taxon>Anguilliformes</taxon>
        <taxon>Anguillidae</taxon>
        <taxon>Anguilla</taxon>
    </lineage>
</organism>
<name>A0A0E9V9Z7_ANGAN</name>
<proteinExistence type="predicted"/>
<reference evidence="1" key="1">
    <citation type="submission" date="2014-11" db="EMBL/GenBank/DDBJ databases">
        <authorList>
            <person name="Amaro Gonzalez C."/>
        </authorList>
    </citation>
    <scope>NUCLEOTIDE SEQUENCE</scope>
</reference>
<protein>
    <submittedName>
        <fullName evidence="1">Uncharacterized protein</fullName>
    </submittedName>
</protein>
<evidence type="ECO:0000313" key="1">
    <source>
        <dbReference type="EMBL" id="JAH74836.1"/>
    </source>
</evidence>